<accession>A0A9P5PUA8</accession>
<dbReference type="Proteomes" id="UP000772434">
    <property type="component" value="Unassembled WGS sequence"/>
</dbReference>
<reference evidence="2" key="1">
    <citation type="submission" date="2020-11" db="EMBL/GenBank/DDBJ databases">
        <authorList>
            <consortium name="DOE Joint Genome Institute"/>
            <person name="Ahrendt S."/>
            <person name="Riley R."/>
            <person name="Andreopoulos W."/>
            <person name="Labutti K."/>
            <person name="Pangilinan J."/>
            <person name="Ruiz-Duenas F.J."/>
            <person name="Barrasa J.M."/>
            <person name="Sanchez-Garcia M."/>
            <person name="Camarero S."/>
            <person name="Miyauchi S."/>
            <person name="Serrano A."/>
            <person name="Linde D."/>
            <person name="Babiker R."/>
            <person name="Drula E."/>
            <person name="Ayuso-Fernandez I."/>
            <person name="Pacheco R."/>
            <person name="Padilla G."/>
            <person name="Ferreira P."/>
            <person name="Barriuso J."/>
            <person name="Kellner H."/>
            <person name="Castanera R."/>
            <person name="Alfaro M."/>
            <person name="Ramirez L."/>
            <person name="Pisabarro A.G."/>
            <person name="Kuo A."/>
            <person name="Tritt A."/>
            <person name="Lipzen A."/>
            <person name="He G."/>
            <person name="Yan M."/>
            <person name="Ng V."/>
            <person name="Cullen D."/>
            <person name="Martin F."/>
            <person name="Rosso M.-N."/>
            <person name="Henrissat B."/>
            <person name="Hibbett D."/>
            <person name="Martinez A.T."/>
            <person name="Grigoriev I.V."/>
        </authorList>
    </citation>
    <scope>NUCLEOTIDE SEQUENCE</scope>
    <source>
        <strain evidence="2">AH 40177</strain>
    </source>
</reference>
<evidence type="ECO:0000256" key="1">
    <source>
        <dbReference type="SAM" id="SignalP"/>
    </source>
</evidence>
<comment type="caution">
    <text evidence="2">The sequence shown here is derived from an EMBL/GenBank/DDBJ whole genome shotgun (WGS) entry which is preliminary data.</text>
</comment>
<name>A0A9P5PUA8_9AGAR</name>
<sequence>MHFFVGIYLLILFMIMVALEIHTSASTCNEKHCFELNCSSPQFSHLIMSPLGTVIASGSCLGPFNLNMYALTSPERGWISSSSLSGSKGNPAVKQCPAKHPILFQSSKTDAFRKHNLTRLGLRNVGRTL</sequence>
<keyword evidence="3" id="KW-1185">Reference proteome</keyword>
<evidence type="ECO:0000313" key="3">
    <source>
        <dbReference type="Proteomes" id="UP000772434"/>
    </source>
</evidence>
<organism evidence="2 3">
    <name type="scientific">Rhodocollybia butyracea</name>
    <dbReference type="NCBI Taxonomy" id="206335"/>
    <lineage>
        <taxon>Eukaryota</taxon>
        <taxon>Fungi</taxon>
        <taxon>Dikarya</taxon>
        <taxon>Basidiomycota</taxon>
        <taxon>Agaricomycotina</taxon>
        <taxon>Agaricomycetes</taxon>
        <taxon>Agaricomycetidae</taxon>
        <taxon>Agaricales</taxon>
        <taxon>Marasmiineae</taxon>
        <taxon>Omphalotaceae</taxon>
        <taxon>Rhodocollybia</taxon>
    </lineage>
</organism>
<dbReference type="EMBL" id="JADNRY010000053">
    <property type="protein sequence ID" value="KAF9069277.1"/>
    <property type="molecule type" value="Genomic_DNA"/>
</dbReference>
<evidence type="ECO:0000313" key="2">
    <source>
        <dbReference type="EMBL" id="KAF9069277.1"/>
    </source>
</evidence>
<feature type="chain" id="PRO_5040486330" evidence="1">
    <location>
        <begin position="19"/>
        <end position="129"/>
    </location>
</feature>
<keyword evidence="1" id="KW-0732">Signal</keyword>
<proteinExistence type="predicted"/>
<dbReference type="AlphaFoldDB" id="A0A9P5PUA8"/>
<protein>
    <submittedName>
        <fullName evidence="2">Uncharacterized protein</fullName>
    </submittedName>
</protein>
<gene>
    <name evidence="2" type="ORF">BDP27DRAFT_740669</name>
</gene>
<feature type="signal peptide" evidence="1">
    <location>
        <begin position="1"/>
        <end position="18"/>
    </location>
</feature>